<keyword evidence="2" id="KW-1185">Reference proteome</keyword>
<dbReference type="Proteomes" id="UP000326939">
    <property type="component" value="Chromosome 10"/>
</dbReference>
<evidence type="ECO:0000313" key="2">
    <source>
        <dbReference type="Proteomes" id="UP000326939"/>
    </source>
</evidence>
<reference evidence="2" key="1">
    <citation type="journal article" date="2019" name="Gigascience">
        <title>De novo genome assembly of the endangered Acer yangbiense, a plant species with extremely small populations endemic to Yunnan Province, China.</title>
        <authorList>
            <person name="Yang J."/>
            <person name="Wariss H.M."/>
            <person name="Tao L."/>
            <person name="Zhang R."/>
            <person name="Yun Q."/>
            <person name="Hollingsworth P."/>
            <person name="Dao Z."/>
            <person name="Luo G."/>
            <person name="Guo H."/>
            <person name="Ma Y."/>
            <person name="Sun W."/>
        </authorList>
    </citation>
    <scope>NUCLEOTIDE SEQUENCE [LARGE SCALE GENOMIC DNA]</scope>
    <source>
        <strain evidence="2">cv. br00</strain>
    </source>
</reference>
<name>A0A5N5L5G4_9ROSI</name>
<sequence>MATLRFTPTPSSILTRQKLPTELSSFELNYNVGRSLKTLVWSYKVVIEDEGQYTEPRVELDETILSGLLCLKGQRSIS</sequence>
<dbReference type="AlphaFoldDB" id="A0A5N5L5G4"/>
<accession>A0A5N5L5G4</accession>
<organism evidence="1 2">
    <name type="scientific">Salix brachista</name>
    <dbReference type="NCBI Taxonomy" id="2182728"/>
    <lineage>
        <taxon>Eukaryota</taxon>
        <taxon>Viridiplantae</taxon>
        <taxon>Streptophyta</taxon>
        <taxon>Embryophyta</taxon>
        <taxon>Tracheophyta</taxon>
        <taxon>Spermatophyta</taxon>
        <taxon>Magnoliopsida</taxon>
        <taxon>eudicotyledons</taxon>
        <taxon>Gunneridae</taxon>
        <taxon>Pentapetalae</taxon>
        <taxon>rosids</taxon>
        <taxon>fabids</taxon>
        <taxon>Malpighiales</taxon>
        <taxon>Salicaceae</taxon>
        <taxon>Saliceae</taxon>
        <taxon>Salix</taxon>
    </lineage>
</organism>
<gene>
    <name evidence="1" type="ORF">DKX38_015530</name>
</gene>
<comment type="caution">
    <text evidence="1">The sequence shown here is derived from an EMBL/GenBank/DDBJ whole genome shotgun (WGS) entry which is preliminary data.</text>
</comment>
<evidence type="ECO:0000313" key="1">
    <source>
        <dbReference type="EMBL" id="KAB5537997.1"/>
    </source>
</evidence>
<proteinExistence type="predicted"/>
<dbReference type="EMBL" id="VDCV01000010">
    <property type="protein sequence ID" value="KAB5537997.1"/>
    <property type="molecule type" value="Genomic_DNA"/>
</dbReference>
<protein>
    <submittedName>
        <fullName evidence="1">Uncharacterized protein</fullName>
    </submittedName>
</protein>